<evidence type="ECO:0000256" key="2">
    <source>
        <dbReference type="ARBA" id="ARBA00022723"/>
    </source>
</evidence>
<dbReference type="GO" id="GO:0046872">
    <property type="term" value="F:metal ion binding"/>
    <property type="evidence" value="ECO:0007669"/>
    <property type="project" value="UniProtKB-KW"/>
</dbReference>
<dbReference type="InParanoid" id="F0ZZ90"/>
<dbReference type="PANTHER" id="PTHR34500:SF1">
    <property type="entry name" value="DDE TNP4 DOMAIN-CONTAINING PROTEIN"/>
    <property type="match status" value="1"/>
</dbReference>
<accession>F0ZZ90</accession>
<organism evidence="5 6">
    <name type="scientific">Dictyostelium purpureum</name>
    <name type="common">Slime mold</name>
    <dbReference type="NCBI Taxonomy" id="5786"/>
    <lineage>
        <taxon>Eukaryota</taxon>
        <taxon>Amoebozoa</taxon>
        <taxon>Evosea</taxon>
        <taxon>Eumycetozoa</taxon>
        <taxon>Dictyostelia</taxon>
        <taxon>Dictyosteliales</taxon>
        <taxon>Dictyosteliaceae</taxon>
        <taxon>Dictyostelium</taxon>
    </lineage>
</organism>
<evidence type="ECO:0000256" key="3">
    <source>
        <dbReference type="SAM" id="MobiDB-lite"/>
    </source>
</evidence>
<keyword evidence="6" id="KW-1185">Reference proteome</keyword>
<sequence length="458" mass="53905">MNGKSNSSVVKKKEIEIESNDKKIQKRKEKYLKKVSIDHVDDEEFRRLYYFDKRIVKTLYNKLIQVNKKLKEEYLLWALSYLLFKHSHEKKAMEYGVSRRTYQCRIWDVFNAIDSLKPITSFSDRKKTSIKNEFNSSEEESYISLILDVAFFPFSNREVQYVGKGGPGLIYEIGFSPIDGEILYLNGPHPAAFQNIMVFREGFLYDTDFEKGEMVLGTKSHRGEPDKIITPHLDPSNTEQELQNNWLKSKRQVSDKIMGIIKQFKISHTGWSSSIEKHQLAISFLLYAINLTIIRDRDPKLLDEINDRHSDISYQQHLQQQHHSQSHQPHHPLQVQPQSISLFQSHLFKSHLLHQPQYNDEENDHDDEEDTEYDEHNNNRLNKYIINNIKNKNNLKYINNLNNSNSTISTINNTNSYEDYDSDEETIENHSNSIFTKNNHLNKPMFFCISSRAHIEKV</sequence>
<dbReference type="Proteomes" id="UP000001064">
    <property type="component" value="Unassembled WGS sequence"/>
</dbReference>
<dbReference type="EMBL" id="GL871304">
    <property type="protein sequence ID" value="EGC30751.1"/>
    <property type="molecule type" value="Genomic_DNA"/>
</dbReference>
<feature type="region of interest" description="Disordered" evidence="3">
    <location>
        <begin position="314"/>
        <end position="333"/>
    </location>
</feature>
<keyword evidence="2" id="KW-0479">Metal-binding</keyword>
<dbReference type="GeneID" id="10508755"/>
<dbReference type="FunCoup" id="F0ZZ90">
    <property type="interactions" value="69"/>
</dbReference>
<comment type="cofactor">
    <cofactor evidence="1">
        <name>a divalent metal cation</name>
        <dbReference type="ChEBI" id="CHEBI:60240"/>
    </cofactor>
</comment>
<dbReference type="Pfam" id="PF13359">
    <property type="entry name" value="DDE_Tnp_4"/>
    <property type="match status" value="1"/>
</dbReference>
<dbReference type="KEGG" id="dpp:DICPUDRAFT_92921"/>
<dbReference type="RefSeq" id="XP_003292735.1">
    <property type="nucleotide sequence ID" value="XM_003292687.1"/>
</dbReference>
<protein>
    <submittedName>
        <fullName evidence="5">Expressed protein</fullName>
    </submittedName>
</protein>
<name>F0ZZ90_DICPU</name>
<reference evidence="6" key="1">
    <citation type="journal article" date="2011" name="Genome Biol.">
        <title>Comparative genomics of the social amoebae Dictyostelium discoideum and Dictyostelium purpureum.</title>
        <authorList>
            <consortium name="US DOE Joint Genome Institute (JGI-PGF)"/>
            <person name="Sucgang R."/>
            <person name="Kuo A."/>
            <person name="Tian X."/>
            <person name="Salerno W."/>
            <person name="Parikh A."/>
            <person name="Feasley C.L."/>
            <person name="Dalin E."/>
            <person name="Tu H."/>
            <person name="Huang E."/>
            <person name="Barry K."/>
            <person name="Lindquist E."/>
            <person name="Shapiro H."/>
            <person name="Bruce D."/>
            <person name="Schmutz J."/>
            <person name="Salamov A."/>
            <person name="Fey P."/>
            <person name="Gaudet P."/>
            <person name="Anjard C."/>
            <person name="Babu M.M."/>
            <person name="Basu S."/>
            <person name="Bushmanova Y."/>
            <person name="van der Wel H."/>
            <person name="Katoh-Kurasawa M."/>
            <person name="Dinh C."/>
            <person name="Coutinho P.M."/>
            <person name="Saito T."/>
            <person name="Elias M."/>
            <person name="Schaap P."/>
            <person name="Kay R.R."/>
            <person name="Henrissat B."/>
            <person name="Eichinger L."/>
            <person name="Rivero F."/>
            <person name="Putnam N.H."/>
            <person name="West C.M."/>
            <person name="Loomis W.F."/>
            <person name="Chisholm R.L."/>
            <person name="Shaulsky G."/>
            <person name="Strassmann J.E."/>
            <person name="Queller D.C."/>
            <person name="Kuspa A."/>
            <person name="Grigoriev I.V."/>
        </authorList>
    </citation>
    <scope>NUCLEOTIDE SEQUENCE [LARGE SCALE GENOMIC DNA]</scope>
    <source>
        <strain evidence="6">QSDP1</strain>
    </source>
</reference>
<dbReference type="InterPro" id="IPR027806">
    <property type="entry name" value="HARBI1_dom"/>
</dbReference>
<dbReference type="AlphaFoldDB" id="F0ZZ90"/>
<feature type="domain" description="DDE Tnp4" evidence="4">
    <location>
        <begin position="171"/>
        <end position="282"/>
    </location>
</feature>
<dbReference type="VEuPathDB" id="AmoebaDB:DICPUDRAFT_92921"/>
<evidence type="ECO:0000259" key="4">
    <source>
        <dbReference type="Pfam" id="PF13359"/>
    </source>
</evidence>
<evidence type="ECO:0000313" key="5">
    <source>
        <dbReference type="EMBL" id="EGC30751.1"/>
    </source>
</evidence>
<dbReference type="PANTHER" id="PTHR34500">
    <property type="entry name" value="EXPRESSED PROTEIN"/>
    <property type="match status" value="1"/>
</dbReference>
<gene>
    <name evidence="5" type="ORF">DICPUDRAFT_92921</name>
</gene>
<evidence type="ECO:0000313" key="6">
    <source>
        <dbReference type="Proteomes" id="UP000001064"/>
    </source>
</evidence>
<evidence type="ECO:0000256" key="1">
    <source>
        <dbReference type="ARBA" id="ARBA00001968"/>
    </source>
</evidence>
<proteinExistence type="predicted"/>